<evidence type="ECO:0000259" key="6">
    <source>
        <dbReference type="PROSITE" id="PS50234"/>
    </source>
</evidence>
<dbReference type="Pfam" id="PF01078">
    <property type="entry name" value="Mg_chelatase"/>
    <property type="match status" value="1"/>
</dbReference>
<name>A0A1M4EFW6_9ACTN</name>
<evidence type="ECO:0000256" key="1">
    <source>
        <dbReference type="ARBA" id="ARBA00005799"/>
    </source>
</evidence>
<dbReference type="SMART" id="SM00382">
    <property type="entry name" value="AAA"/>
    <property type="match status" value="1"/>
</dbReference>
<dbReference type="Pfam" id="PF13519">
    <property type="entry name" value="VWA_2"/>
    <property type="match status" value="1"/>
</dbReference>
<feature type="region of interest" description="Disordered" evidence="5">
    <location>
        <begin position="335"/>
        <end position="459"/>
    </location>
</feature>
<dbReference type="InterPro" id="IPR027417">
    <property type="entry name" value="P-loop_NTPase"/>
</dbReference>
<dbReference type="SUPFAM" id="SSF52540">
    <property type="entry name" value="P-loop containing nucleoside triphosphate hydrolases"/>
    <property type="match status" value="1"/>
</dbReference>
<reference evidence="7" key="1">
    <citation type="submission" date="2016-04" db="EMBL/GenBank/DDBJ databases">
        <authorList>
            <person name="Evans L.H."/>
            <person name="Alamgir A."/>
            <person name="Owens N."/>
            <person name="Weber N.D."/>
            <person name="Virtaneva K."/>
            <person name="Barbian K."/>
            <person name="Babar A."/>
            <person name="Rosenke K."/>
        </authorList>
    </citation>
    <scope>NUCLEOTIDE SEQUENCE</scope>
    <source>
        <strain evidence="7">Nono1</strain>
    </source>
</reference>
<evidence type="ECO:0000256" key="2">
    <source>
        <dbReference type="ARBA" id="ARBA00022741"/>
    </source>
</evidence>
<keyword evidence="3" id="KW-0067">ATP-binding</keyword>
<feature type="domain" description="VWFA" evidence="6">
    <location>
        <begin position="550"/>
        <end position="680"/>
    </location>
</feature>
<feature type="region of interest" description="Disordered" evidence="5">
    <location>
        <begin position="478"/>
        <end position="506"/>
    </location>
</feature>
<dbReference type="GO" id="GO:0005524">
    <property type="term" value="F:ATP binding"/>
    <property type="evidence" value="ECO:0007669"/>
    <property type="project" value="UniProtKB-KW"/>
</dbReference>
<dbReference type="CDD" id="cd01451">
    <property type="entry name" value="vWA_Magnesium_chelatase"/>
    <property type="match status" value="1"/>
</dbReference>
<dbReference type="Pfam" id="PF17863">
    <property type="entry name" value="AAA_lid_2"/>
    <property type="match status" value="1"/>
</dbReference>
<sequence>MIVTYPFSAVVGLADLKLALVLNAVSPRVGGVLVRGEKGTAKSTIVRALAAQLPAVDVVPGCRFACDPAAPAPECPDGPHDAGAEGVSRPAALVELPVGASEDRLVGSLDVERALTEGVKAFEPGLLAAAHRGVLYVDEVNLLHDHLVDLLLDAAALGTCYVERESVSVRHAARFLLVGTMNPEEGELRPQLLDRFGLTVEVRASRDPAERAEVVRRRLAFDADAEAFAARWAGEEAELARSVAAARARVAGVRLPDARLRQIATVCAAFEVDGLRADLVTANAAIAHAAWQGRDRVTTEDVRAAARLSLPHRRRRDPFDAPGLDEALLEELLERTSGGDDDPDGPDGPDGPDRPDRPDDGPGRSPGDDGGQGDGPDGRFGDRWGKAGDHRWPGSGTARHQRDGAGADPSADGAAEHADGGAASRTGDGVGASEAGGGEDASKVADGASRAAGGEGASRVAGVAQPYRVPLLEVPGIGEGAAGRRSRSRASQGRGTGARRPDGRVRDLHVAATMRAAAPYQRQRGRSGPGLVLRGDDLREVVREGREGNLVLFVVDASGSMAARKRMTAVKTAVLSLLLDAYQRRDKVGLVTFRGVGAEVALPPTSSVEVGAARLRTLATGGRTPLAAGLVRAAEVLRVERLRDPARRPLLVLVTDGRATAGGDVERAAALLDGTAAVVVDCESGPVRLGLAVRLAARLRARLVPLDSLADLGSVVHDHRANDRRKAG</sequence>
<dbReference type="PANTHER" id="PTHR35023">
    <property type="entry name" value="CHELATASE-RELATED"/>
    <property type="match status" value="1"/>
</dbReference>
<dbReference type="InterPro" id="IPR052989">
    <property type="entry name" value="Mg-chelatase_DI-like"/>
</dbReference>
<evidence type="ECO:0000313" key="7">
    <source>
        <dbReference type="EMBL" id="SBO97805.1"/>
    </source>
</evidence>
<feature type="compositionally biased region" description="Low complexity" evidence="5">
    <location>
        <begin position="445"/>
        <end position="459"/>
    </location>
</feature>
<dbReference type="InterPro" id="IPR041702">
    <property type="entry name" value="BchD/ChlD_VWA"/>
</dbReference>
<protein>
    <recommendedName>
        <fullName evidence="4">Mg-protoporphyrin IX chelatase</fullName>
    </recommendedName>
</protein>
<keyword evidence="2" id="KW-0547">Nucleotide-binding</keyword>
<dbReference type="Gene3D" id="1.10.8.80">
    <property type="entry name" value="Magnesium chelatase subunit I, C-Terminal domain"/>
    <property type="match status" value="1"/>
</dbReference>
<dbReference type="InterPro" id="IPR036465">
    <property type="entry name" value="vWFA_dom_sf"/>
</dbReference>
<feature type="compositionally biased region" description="Basic and acidic residues" evidence="5">
    <location>
        <begin position="351"/>
        <end position="362"/>
    </location>
</feature>
<feature type="compositionally biased region" description="Basic and acidic residues" evidence="5">
    <location>
        <begin position="376"/>
        <end position="392"/>
    </location>
</feature>
<gene>
    <name evidence="7" type="ORF">BN4615_P7321</name>
</gene>
<organism evidence="7">
    <name type="scientific">Nonomuraea gerenzanensis</name>
    <dbReference type="NCBI Taxonomy" id="93944"/>
    <lineage>
        <taxon>Bacteria</taxon>
        <taxon>Bacillati</taxon>
        <taxon>Actinomycetota</taxon>
        <taxon>Actinomycetes</taxon>
        <taxon>Streptosporangiales</taxon>
        <taxon>Streptosporangiaceae</taxon>
        <taxon>Nonomuraea</taxon>
    </lineage>
</organism>
<dbReference type="PROSITE" id="PS50234">
    <property type="entry name" value="VWFA"/>
    <property type="match status" value="1"/>
</dbReference>
<dbReference type="AlphaFoldDB" id="A0A1M4EFW6"/>
<comment type="similarity">
    <text evidence="1">Belongs to the Mg-chelatase subunits D/I family.</text>
</comment>
<evidence type="ECO:0000256" key="3">
    <source>
        <dbReference type="ARBA" id="ARBA00022840"/>
    </source>
</evidence>
<dbReference type="InterPro" id="IPR041628">
    <property type="entry name" value="ChlI/MoxR_AAA_lid"/>
</dbReference>
<dbReference type="InterPro" id="IPR000523">
    <property type="entry name" value="Mg_chelatse_chII-like_cat_dom"/>
</dbReference>
<dbReference type="SMART" id="SM00327">
    <property type="entry name" value="VWA"/>
    <property type="match status" value="1"/>
</dbReference>
<evidence type="ECO:0000256" key="4">
    <source>
        <dbReference type="ARBA" id="ARBA00030759"/>
    </source>
</evidence>
<dbReference type="SUPFAM" id="SSF53300">
    <property type="entry name" value="vWA-like"/>
    <property type="match status" value="1"/>
</dbReference>
<dbReference type="Gene3D" id="3.40.50.300">
    <property type="entry name" value="P-loop containing nucleotide triphosphate hydrolases"/>
    <property type="match status" value="1"/>
</dbReference>
<dbReference type="Gene3D" id="3.40.50.410">
    <property type="entry name" value="von Willebrand factor, type A domain"/>
    <property type="match status" value="1"/>
</dbReference>
<dbReference type="PANTHER" id="PTHR35023:SF1">
    <property type="entry name" value="MG-PROTOPORPHYRIN IX CHELATASE"/>
    <property type="match status" value="1"/>
</dbReference>
<dbReference type="InterPro" id="IPR003593">
    <property type="entry name" value="AAA+_ATPase"/>
</dbReference>
<feature type="compositionally biased region" description="Gly residues" evidence="5">
    <location>
        <begin position="428"/>
        <end position="439"/>
    </location>
</feature>
<dbReference type="InterPro" id="IPR002035">
    <property type="entry name" value="VWF_A"/>
</dbReference>
<dbReference type="RefSeq" id="WP_311131984.1">
    <property type="nucleotide sequence ID" value="NZ_LT559118.1"/>
</dbReference>
<accession>A0A1M4EFW6</accession>
<proteinExistence type="inferred from homology"/>
<evidence type="ECO:0000256" key="5">
    <source>
        <dbReference type="SAM" id="MobiDB-lite"/>
    </source>
</evidence>
<dbReference type="EMBL" id="LT559118">
    <property type="protein sequence ID" value="SBO97805.1"/>
    <property type="molecule type" value="Genomic_DNA"/>
</dbReference>